<dbReference type="InterPro" id="IPR011694">
    <property type="entry name" value="Ixonnexin-like"/>
</dbReference>
<dbReference type="GO" id="GO:0005576">
    <property type="term" value="C:extracellular region"/>
    <property type="evidence" value="ECO:0007669"/>
    <property type="project" value="UniProtKB-SubCell"/>
</dbReference>
<comment type="subcellular location">
    <subcellularLocation>
        <location evidence="1">Secreted</location>
    </subcellularLocation>
</comment>
<feature type="compositionally biased region" description="Pro residues" evidence="3">
    <location>
        <begin position="102"/>
        <end position="116"/>
    </location>
</feature>
<name>G3MP13_AMBMU</name>
<dbReference type="Pfam" id="PF07771">
    <property type="entry name" value="TSGP1"/>
    <property type="match status" value="1"/>
</dbReference>
<evidence type="ECO:0000256" key="2">
    <source>
        <dbReference type="ARBA" id="ARBA00022525"/>
    </source>
</evidence>
<dbReference type="AlphaFoldDB" id="G3MP13"/>
<feature type="region of interest" description="Disordered" evidence="3">
    <location>
        <begin position="92"/>
        <end position="205"/>
    </location>
</feature>
<reference evidence="5" key="1">
    <citation type="journal article" date="2011" name="PLoS ONE">
        <title>A deep insight into the sialotranscriptome of the gulf coast tick, Amblyomma maculatum.</title>
        <authorList>
            <person name="Karim S."/>
            <person name="Singh P."/>
            <person name="Ribeiro J.M."/>
        </authorList>
    </citation>
    <scope>NUCLEOTIDE SEQUENCE</scope>
    <source>
        <tissue evidence="5">Salivary gland</tissue>
    </source>
</reference>
<keyword evidence="4" id="KW-0732">Signal</keyword>
<evidence type="ECO:0000313" key="5">
    <source>
        <dbReference type="EMBL" id="AEO35231.1"/>
    </source>
</evidence>
<evidence type="ECO:0000256" key="4">
    <source>
        <dbReference type="SAM" id="SignalP"/>
    </source>
</evidence>
<feature type="signal peptide" evidence="4">
    <location>
        <begin position="1"/>
        <end position="20"/>
    </location>
</feature>
<keyword evidence="2" id="KW-0964">Secreted</keyword>
<accession>G3MP13</accession>
<evidence type="ECO:0000256" key="1">
    <source>
        <dbReference type="ARBA" id="ARBA00004613"/>
    </source>
</evidence>
<sequence>MRAYASLVALLAVEVASVSAYVLPTLAPHPLGGCPKQQRPPDDKHCNFWCLKDDGQYSEDKYEDGLECDFGTGGTGVCYGGLCHSRVSVERYGSGTGEEPSGAPPSPAPEAPPPEVAGPQEVTVIPPSGDENGEELPQAPEAPTEKLPTEGQLPTSLPPGEDESSGELPSITEAPPPELPTADGQLPSSPPSGDDEGSEELPLPS</sequence>
<protein>
    <submittedName>
        <fullName evidence="5">Uncharacterized protein</fullName>
    </submittedName>
</protein>
<proteinExistence type="evidence at transcript level"/>
<organism evidence="5">
    <name type="scientific">Amblyomma maculatum</name>
    <name type="common">Gulf Coast tick</name>
    <dbReference type="NCBI Taxonomy" id="34609"/>
    <lineage>
        <taxon>Eukaryota</taxon>
        <taxon>Metazoa</taxon>
        <taxon>Ecdysozoa</taxon>
        <taxon>Arthropoda</taxon>
        <taxon>Chelicerata</taxon>
        <taxon>Arachnida</taxon>
        <taxon>Acari</taxon>
        <taxon>Parasitiformes</taxon>
        <taxon>Ixodida</taxon>
        <taxon>Ixodoidea</taxon>
        <taxon>Ixodidae</taxon>
        <taxon>Amblyomminae</taxon>
        <taxon>Amblyomma</taxon>
    </lineage>
</organism>
<dbReference type="EMBL" id="JO843614">
    <property type="protein sequence ID" value="AEO35231.1"/>
    <property type="molecule type" value="mRNA"/>
</dbReference>
<evidence type="ECO:0000256" key="3">
    <source>
        <dbReference type="SAM" id="MobiDB-lite"/>
    </source>
</evidence>
<feature type="chain" id="PRO_5003447199" evidence="4">
    <location>
        <begin position="21"/>
        <end position="205"/>
    </location>
</feature>